<keyword evidence="2" id="KW-0813">Transport</keyword>
<dbReference type="GO" id="GO:0006906">
    <property type="term" value="P:vesicle fusion"/>
    <property type="evidence" value="ECO:0007669"/>
    <property type="project" value="TreeGrafter"/>
</dbReference>
<dbReference type="PANTHER" id="PTHR19957:SF398">
    <property type="entry name" value="SYNTAXIN-23"/>
    <property type="match status" value="1"/>
</dbReference>
<name>A0AAP0GJ79_9ASTR</name>
<organism evidence="5 6">
    <name type="scientific">Deinandra increscens subsp. villosa</name>
    <dbReference type="NCBI Taxonomy" id="3103831"/>
    <lineage>
        <taxon>Eukaryota</taxon>
        <taxon>Viridiplantae</taxon>
        <taxon>Streptophyta</taxon>
        <taxon>Embryophyta</taxon>
        <taxon>Tracheophyta</taxon>
        <taxon>Spermatophyta</taxon>
        <taxon>Magnoliopsida</taxon>
        <taxon>eudicotyledons</taxon>
        <taxon>Gunneridae</taxon>
        <taxon>Pentapetalae</taxon>
        <taxon>asterids</taxon>
        <taxon>campanulids</taxon>
        <taxon>Asterales</taxon>
        <taxon>Asteraceae</taxon>
        <taxon>Asteroideae</taxon>
        <taxon>Heliantheae alliance</taxon>
        <taxon>Madieae</taxon>
        <taxon>Madiinae</taxon>
        <taxon>Deinandra</taxon>
    </lineage>
</organism>
<evidence type="ECO:0000256" key="1">
    <source>
        <dbReference type="ARBA" id="ARBA00009063"/>
    </source>
</evidence>
<dbReference type="InterPro" id="IPR010989">
    <property type="entry name" value="SNARE"/>
</dbReference>
<reference evidence="5 6" key="1">
    <citation type="submission" date="2024-04" db="EMBL/GenBank/DDBJ databases">
        <title>The reference genome of an endangered Asteraceae, Deinandra increscens subsp. villosa, native to the Central Coast of California.</title>
        <authorList>
            <person name="Guilliams M."/>
            <person name="Hasenstab-Lehman K."/>
            <person name="Meyer R."/>
            <person name="Mcevoy S."/>
        </authorList>
    </citation>
    <scope>NUCLEOTIDE SEQUENCE [LARGE SCALE GENOMIC DNA]</scope>
    <source>
        <tissue evidence="5">Leaf</tissue>
    </source>
</reference>
<dbReference type="AlphaFoldDB" id="A0AAP0GJ79"/>
<feature type="domain" description="T-SNARE coiled-coil homology" evidence="4">
    <location>
        <begin position="41"/>
        <end position="79"/>
    </location>
</feature>
<sequence>MFSPGGWFMRRDPNSNSINTGTRDYEHVTASIYISTTAFNEVVIEEREQGIQEIQNQIGEVNEIFKDLAVLVHEQGAIIGIGKPPRKMEAASYVL</sequence>
<dbReference type="EMBL" id="JBCNJP010004569">
    <property type="protein sequence ID" value="KAK9049845.1"/>
    <property type="molecule type" value="Genomic_DNA"/>
</dbReference>
<dbReference type="InterPro" id="IPR045242">
    <property type="entry name" value="Syntaxin"/>
</dbReference>
<comment type="similarity">
    <text evidence="1">Belongs to the syntaxin family.</text>
</comment>
<dbReference type="GO" id="GO:0031201">
    <property type="term" value="C:SNARE complex"/>
    <property type="evidence" value="ECO:0007669"/>
    <property type="project" value="TreeGrafter"/>
</dbReference>
<dbReference type="GO" id="GO:0005484">
    <property type="term" value="F:SNAP receptor activity"/>
    <property type="evidence" value="ECO:0007669"/>
    <property type="project" value="TreeGrafter"/>
</dbReference>
<feature type="region of interest" description="Disordered" evidence="3">
    <location>
        <begin position="1"/>
        <end position="22"/>
    </location>
</feature>
<evidence type="ECO:0000313" key="6">
    <source>
        <dbReference type="Proteomes" id="UP001408789"/>
    </source>
</evidence>
<dbReference type="GO" id="GO:0006886">
    <property type="term" value="P:intracellular protein transport"/>
    <property type="evidence" value="ECO:0007669"/>
    <property type="project" value="TreeGrafter"/>
</dbReference>
<proteinExistence type="inferred from homology"/>
<comment type="caution">
    <text evidence="5">The sequence shown here is derived from an EMBL/GenBank/DDBJ whole genome shotgun (WGS) entry which is preliminary data.</text>
</comment>
<dbReference type="Gene3D" id="1.20.5.110">
    <property type="match status" value="1"/>
</dbReference>
<evidence type="ECO:0000259" key="4">
    <source>
        <dbReference type="PROSITE" id="PS50192"/>
    </source>
</evidence>
<dbReference type="InterPro" id="IPR000727">
    <property type="entry name" value="T_SNARE_dom"/>
</dbReference>
<dbReference type="SUPFAM" id="SSF47661">
    <property type="entry name" value="t-snare proteins"/>
    <property type="match status" value="1"/>
</dbReference>
<dbReference type="PROSITE" id="PS50192">
    <property type="entry name" value="T_SNARE"/>
    <property type="match status" value="1"/>
</dbReference>
<dbReference type="Proteomes" id="UP001408789">
    <property type="component" value="Unassembled WGS sequence"/>
</dbReference>
<dbReference type="PANTHER" id="PTHR19957">
    <property type="entry name" value="SYNTAXIN"/>
    <property type="match status" value="1"/>
</dbReference>
<dbReference type="GO" id="GO:0012505">
    <property type="term" value="C:endomembrane system"/>
    <property type="evidence" value="ECO:0007669"/>
    <property type="project" value="TreeGrafter"/>
</dbReference>
<accession>A0AAP0GJ79</accession>
<evidence type="ECO:0000256" key="3">
    <source>
        <dbReference type="SAM" id="MobiDB-lite"/>
    </source>
</evidence>
<dbReference type="GO" id="GO:0048278">
    <property type="term" value="P:vesicle docking"/>
    <property type="evidence" value="ECO:0007669"/>
    <property type="project" value="TreeGrafter"/>
</dbReference>
<dbReference type="GO" id="GO:0000149">
    <property type="term" value="F:SNARE binding"/>
    <property type="evidence" value="ECO:0007669"/>
    <property type="project" value="TreeGrafter"/>
</dbReference>
<protein>
    <recommendedName>
        <fullName evidence="4">t-SNARE coiled-coil homology domain-containing protein</fullName>
    </recommendedName>
</protein>
<keyword evidence="2" id="KW-0653">Protein transport</keyword>
<dbReference type="CDD" id="cd15840">
    <property type="entry name" value="SNARE_Qa"/>
    <property type="match status" value="1"/>
</dbReference>
<evidence type="ECO:0000313" key="5">
    <source>
        <dbReference type="EMBL" id="KAK9049845.1"/>
    </source>
</evidence>
<keyword evidence="6" id="KW-1185">Reference proteome</keyword>
<gene>
    <name evidence="5" type="ORF">SSX86_031186</name>
</gene>
<evidence type="ECO:0000256" key="2">
    <source>
        <dbReference type="ARBA" id="ARBA00022927"/>
    </source>
</evidence>